<dbReference type="CDD" id="cd07199">
    <property type="entry name" value="Pat17_PNPLA8_PNPLA9_like"/>
    <property type="match status" value="1"/>
</dbReference>
<dbReference type="PANTHER" id="PTHR32241">
    <property type="entry name" value="PATATIN-LIKE PROTEIN 6"/>
    <property type="match status" value="1"/>
</dbReference>
<dbReference type="AlphaFoldDB" id="A0AAQ3QJS9"/>
<evidence type="ECO:0000259" key="8">
    <source>
        <dbReference type="PROSITE" id="PS51635"/>
    </source>
</evidence>
<protein>
    <recommendedName>
        <fullName evidence="7">Patatin</fullName>
        <ecNumber evidence="7">3.1.1.-</ecNumber>
    </recommendedName>
</protein>
<dbReference type="GO" id="GO:0016042">
    <property type="term" value="P:lipid catabolic process"/>
    <property type="evidence" value="ECO:0007669"/>
    <property type="project" value="UniProtKB-KW"/>
</dbReference>
<evidence type="ECO:0000256" key="2">
    <source>
        <dbReference type="ARBA" id="ARBA00022801"/>
    </source>
</evidence>
<dbReference type="PROSITE" id="PS51635">
    <property type="entry name" value="PNPLA"/>
    <property type="match status" value="1"/>
</dbReference>
<evidence type="ECO:0000256" key="4">
    <source>
        <dbReference type="ARBA" id="ARBA00023098"/>
    </source>
</evidence>
<dbReference type="EC" id="3.1.1.-" evidence="7"/>
<evidence type="ECO:0000313" key="9">
    <source>
        <dbReference type="EMBL" id="WOL15336.1"/>
    </source>
</evidence>
<keyword evidence="10" id="KW-1185">Reference proteome</keyword>
<feature type="domain" description="PNPLA" evidence="8">
    <location>
        <begin position="54"/>
        <end position="250"/>
    </location>
</feature>
<comment type="function">
    <text evidence="7">Lipolytic acyl hydrolase (LAH).</text>
</comment>
<evidence type="ECO:0000256" key="5">
    <source>
        <dbReference type="ARBA" id="ARBA00025642"/>
    </source>
</evidence>
<reference evidence="9 10" key="1">
    <citation type="submission" date="2023-10" db="EMBL/GenBank/DDBJ databases">
        <title>Chromosome-scale genome assembly provides insights into flower coloration mechanisms of Canna indica.</title>
        <authorList>
            <person name="Li C."/>
        </authorList>
    </citation>
    <scope>NUCLEOTIDE SEQUENCE [LARGE SCALE GENOMIC DNA]</scope>
    <source>
        <tissue evidence="9">Flower</tissue>
    </source>
</reference>
<comment type="similarity">
    <text evidence="1 7">Belongs to the patatin family.</text>
</comment>
<accession>A0AAQ3QJS9</accession>
<keyword evidence="3 7" id="KW-0442">Lipid degradation</keyword>
<comment type="domain">
    <text evidence="7">The nitrogen atoms of the two glycine residues in the GGXR motif define the oxyanion hole, and stabilize the oxyanion that forms during the nucleophilic attack by the catalytic serine during substrate cleavage.</text>
</comment>
<dbReference type="Pfam" id="PF01734">
    <property type="entry name" value="Patatin"/>
    <property type="match status" value="1"/>
</dbReference>
<gene>
    <name evidence="9" type="ORF">Cni_G24117</name>
</gene>
<comment type="caution">
    <text evidence="6">Lacks conserved residue(s) required for the propagation of feature annotation.</text>
</comment>
<dbReference type="InterPro" id="IPR002641">
    <property type="entry name" value="PNPLA_dom"/>
</dbReference>
<proteinExistence type="inferred from homology"/>
<dbReference type="GO" id="GO:0016787">
    <property type="term" value="F:hydrolase activity"/>
    <property type="evidence" value="ECO:0007669"/>
    <property type="project" value="UniProtKB-KW"/>
</dbReference>
<evidence type="ECO:0000313" key="10">
    <source>
        <dbReference type="Proteomes" id="UP001327560"/>
    </source>
</evidence>
<keyword evidence="4 7" id="KW-0443">Lipid metabolism</keyword>
<dbReference type="Gene3D" id="3.40.1090.10">
    <property type="entry name" value="Cytosolic phospholipase A2 catalytic domain"/>
    <property type="match status" value="1"/>
</dbReference>
<evidence type="ECO:0000256" key="6">
    <source>
        <dbReference type="PROSITE-ProRule" id="PRU01161"/>
    </source>
</evidence>
<comment type="function">
    <text evidence="5">Possesses non-specific lipolytic acyl hydrolase (LAH) activity. Hydrolyzes phospholipids as well as galactolipids. May play a role in disease resistance.</text>
</comment>
<sequence>MAFMDADKLSYEIFSILESKFLFGLDDPTKLLFTPSSASSPAIAGGSGGRVRILSIDGGDRPSDVLLAAAALDRLESSLRRRTGDPSARVADLFDVAAGSGAGGVLAAMLFTRGNDGRPLLSAADALGLLIAESRRRRGRGFASAARSGLLRGVLRRPGGFFRRVFGDATLRDTVKPVLIPCYDLATGAPFLFSRADAVEADGYDFRMWEVCAATCADAAAVDLRSMDGRTRVAAVGGGVAMVNPTAAAITHVLHNKQEFPFAASVEDLLVVSLSASNCIRTEGATEYIRIAGEGIADMVDQAVAMAFGHCSGSNYVRIQANGFMPGNRTPKMMNSINFTEVAHEMLSQRSVESVLFRGKKISEQSNADKLDGFAVELIKEEQRRKKSLIPTVVLKQVMSPRTSSATTATTTTVTALTTSTTASASPVH</sequence>
<evidence type="ECO:0000256" key="7">
    <source>
        <dbReference type="RuleBase" id="RU361262"/>
    </source>
</evidence>
<dbReference type="EMBL" id="CP136896">
    <property type="protein sequence ID" value="WOL15336.1"/>
    <property type="molecule type" value="Genomic_DNA"/>
</dbReference>
<dbReference type="SUPFAM" id="SSF52151">
    <property type="entry name" value="FabD/lysophospholipase-like"/>
    <property type="match status" value="1"/>
</dbReference>
<evidence type="ECO:0000256" key="3">
    <source>
        <dbReference type="ARBA" id="ARBA00022963"/>
    </source>
</evidence>
<dbReference type="Proteomes" id="UP001327560">
    <property type="component" value="Chromosome 7"/>
</dbReference>
<keyword evidence="2 7" id="KW-0378">Hydrolase</keyword>
<dbReference type="InterPro" id="IPR016035">
    <property type="entry name" value="Acyl_Trfase/lysoPLipase"/>
</dbReference>
<evidence type="ECO:0000256" key="1">
    <source>
        <dbReference type="ARBA" id="ARBA00010240"/>
    </source>
</evidence>
<organism evidence="9 10">
    <name type="scientific">Canna indica</name>
    <name type="common">Indian-shot</name>
    <dbReference type="NCBI Taxonomy" id="4628"/>
    <lineage>
        <taxon>Eukaryota</taxon>
        <taxon>Viridiplantae</taxon>
        <taxon>Streptophyta</taxon>
        <taxon>Embryophyta</taxon>
        <taxon>Tracheophyta</taxon>
        <taxon>Spermatophyta</taxon>
        <taxon>Magnoliopsida</taxon>
        <taxon>Liliopsida</taxon>
        <taxon>Zingiberales</taxon>
        <taxon>Cannaceae</taxon>
        <taxon>Canna</taxon>
    </lineage>
</organism>
<name>A0AAQ3QJS9_9LILI</name>
<dbReference type="PANTHER" id="PTHR32241:SF12">
    <property type="entry name" value="OS03G0784100 PROTEIN"/>
    <property type="match status" value="1"/>
</dbReference>